<accession>A0AB40CV15</accession>
<dbReference type="Proteomes" id="UP001515500">
    <property type="component" value="Chromosome 16"/>
</dbReference>
<dbReference type="GeneID" id="120279570"/>
<dbReference type="PANTHER" id="PTHR14969">
    <property type="entry name" value="SPHINGOSINE-1-PHOSPHATE PHOSPHOHYDROLASE"/>
    <property type="match status" value="1"/>
</dbReference>
<proteinExistence type="predicted"/>
<reference evidence="4" key="1">
    <citation type="submission" date="2025-08" db="UniProtKB">
        <authorList>
            <consortium name="RefSeq"/>
        </authorList>
    </citation>
    <scope>IDENTIFICATION</scope>
</reference>
<feature type="transmembrane region" description="Helical" evidence="1">
    <location>
        <begin position="172"/>
        <end position="193"/>
    </location>
</feature>
<protein>
    <submittedName>
        <fullName evidence="4">Probable lipid phosphate phosphatase beta</fullName>
    </submittedName>
</protein>
<dbReference type="InterPro" id="IPR036938">
    <property type="entry name" value="PAP2/HPO_sf"/>
</dbReference>
<evidence type="ECO:0000256" key="1">
    <source>
        <dbReference type="SAM" id="Phobius"/>
    </source>
</evidence>
<dbReference type="PANTHER" id="PTHR14969:SF13">
    <property type="entry name" value="AT30094P"/>
    <property type="match status" value="1"/>
</dbReference>
<evidence type="ECO:0000313" key="3">
    <source>
        <dbReference type="Proteomes" id="UP001515500"/>
    </source>
</evidence>
<name>A0AB40CV15_DIOCR</name>
<dbReference type="InterPro" id="IPR000326">
    <property type="entry name" value="PAP2/HPO"/>
</dbReference>
<dbReference type="RefSeq" id="XP_039142430.1">
    <property type="nucleotide sequence ID" value="XM_039286496.1"/>
</dbReference>
<keyword evidence="1" id="KW-0472">Membrane</keyword>
<sequence length="210" mass="23464">MEAAPRSSLLRRMVDFDTALSLRIHSFFLFVPRPLLKALEISGDGRLWFPLLLSLLPLTPSSPFPTALLLGSLLDLLLIGLLKHLIRRPRPVYNKGMSLAFAVDQWSFPSGHSSRVLFFASFLALSSASIDLGTSFIWDFIRGEPVELVVFLVFLWSATTSISRVLLGRHFVFDVVAGAALGVLEALFVFSFLNFEALHEYLRGNWLPSL</sequence>
<organism evidence="3 4">
    <name type="scientific">Dioscorea cayennensis subsp. rotundata</name>
    <name type="common">White Guinea yam</name>
    <name type="synonym">Dioscorea rotundata</name>
    <dbReference type="NCBI Taxonomy" id="55577"/>
    <lineage>
        <taxon>Eukaryota</taxon>
        <taxon>Viridiplantae</taxon>
        <taxon>Streptophyta</taxon>
        <taxon>Embryophyta</taxon>
        <taxon>Tracheophyta</taxon>
        <taxon>Spermatophyta</taxon>
        <taxon>Magnoliopsida</taxon>
        <taxon>Liliopsida</taxon>
        <taxon>Dioscoreales</taxon>
        <taxon>Dioscoreaceae</taxon>
        <taxon>Dioscorea</taxon>
    </lineage>
</organism>
<keyword evidence="1" id="KW-0812">Transmembrane</keyword>
<dbReference type="Pfam" id="PF01569">
    <property type="entry name" value="PAP2"/>
    <property type="match status" value="1"/>
</dbReference>
<feature type="transmembrane region" description="Helical" evidence="1">
    <location>
        <begin position="116"/>
        <end position="137"/>
    </location>
</feature>
<keyword evidence="1" id="KW-1133">Transmembrane helix</keyword>
<dbReference type="AlphaFoldDB" id="A0AB40CV15"/>
<dbReference type="Gene3D" id="1.20.144.10">
    <property type="entry name" value="Phosphatidic acid phosphatase type 2/haloperoxidase"/>
    <property type="match status" value="1"/>
</dbReference>
<dbReference type="GO" id="GO:0042392">
    <property type="term" value="F:sphingosine-1-phosphate phosphatase activity"/>
    <property type="evidence" value="ECO:0007669"/>
    <property type="project" value="TreeGrafter"/>
</dbReference>
<keyword evidence="3" id="KW-1185">Reference proteome</keyword>
<feature type="transmembrane region" description="Helical" evidence="1">
    <location>
        <begin position="149"/>
        <end position="167"/>
    </location>
</feature>
<evidence type="ECO:0000259" key="2">
    <source>
        <dbReference type="SMART" id="SM00014"/>
    </source>
</evidence>
<dbReference type="SMART" id="SM00014">
    <property type="entry name" value="acidPPc"/>
    <property type="match status" value="1"/>
</dbReference>
<gene>
    <name evidence="4" type="primary">LOC120279570</name>
</gene>
<feature type="transmembrane region" description="Helical" evidence="1">
    <location>
        <begin position="62"/>
        <end position="82"/>
    </location>
</feature>
<evidence type="ECO:0000313" key="4">
    <source>
        <dbReference type="RefSeq" id="XP_039142430.1"/>
    </source>
</evidence>
<dbReference type="SUPFAM" id="SSF48317">
    <property type="entry name" value="Acid phosphatase/Vanadium-dependent haloperoxidase"/>
    <property type="match status" value="1"/>
</dbReference>
<feature type="domain" description="Phosphatidic acid phosphatase type 2/haloperoxidase" evidence="2">
    <location>
        <begin position="64"/>
        <end position="190"/>
    </location>
</feature>